<organism evidence="2 3">
    <name type="scientific">Niveomyces insectorum RCEF 264</name>
    <dbReference type="NCBI Taxonomy" id="1081102"/>
    <lineage>
        <taxon>Eukaryota</taxon>
        <taxon>Fungi</taxon>
        <taxon>Dikarya</taxon>
        <taxon>Ascomycota</taxon>
        <taxon>Pezizomycotina</taxon>
        <taxon>Sordariomycetes</taxon>
        <taxon>Hypocreomycetidae</taxon>
        <taxon>Hypocreales</taxon>
        <taxon>Cordycipitaceae</taxon>
        <taxon>Niveomyces</taxon>
    </lineage>
</organism>
<evidence type="ECO:0000313" key="2">
    <source>
        <dbReference type="EMBL" id="OAA53624.1"/>
    </source>
</evidence>
<protein>
    <submittedName>
        <fullName evidence="2">Protein kinase-like domain protein</fullName>
    </submittedName>
</protein>
<dbReference type="InterPro" id="IPR002575">
    <property type="entry name" value="Aminoglycoside_PTrfase"/>
</dbReference>
<proteinExistence type="predicted"/>
<accession>A0A167LX22</accession>
<dbReference type="OrthoDB" id="3250044at2759"/>
<evidence type="ECO:0000259" key="1">
    <source>
        <dbReference type="Pfam" id="PF01636"/>
    </source>
</evidence>
<dbReference type="SUPFAM" id="SSF56112">
    <property type="entry name" value="Protein kinase-like (PK-like)"/>
    <property type="match status" value="1"/>
</dbReference>
<keyword evidence="3" id="KW-1185">Reference proteome</keyword>
<sequence length="269" mass="30283">MEHTSHLAEEAAKLTLEELRAEREKVGDHTEDGRSHGLLPEARTQQFAHDGLAKMPPDERQGIHVPRILRLVQYDSGSGYIVMEYVPGKTLEHIHREHQDMTPEDSQPYYDAISRALRLFLAIPVPADAQPGPVGGGIIHHALFKGFVAPIKYDSVDMLEKHMNKLATLLNDAAPTVTLERDLHLVFSDLHMGNFLFTEHGDLYVVDFDHASLLPLSFMAFTLGFPSTMSCRVAARIEKDFDLPQENFKVMLRVSSHFERGTRKIGLPL</sequence>
<dbReference type="EMBL" id="AZHD01000028">
    <property type="protein sequence ID" value="OAA53624.1"/>
    <property type="molecule type" value="Genomic_DNA"/>
</dbReference>
<dbReference type="InterPro" id="IPR051678">
    <property type="entry name" value="AGP_Transferase"/>
</dbReference>
<dbReference type="STRING" id="1081102.A0A167LX22"/>
<dbReference type="Pfam" id="PF01636">
    <property type="entry name" value="APH"/>
    <property type="match status" value="1"/>
</dbReference>
<evidence type="ECO:0000313" key="3">
    <source>
        <dbReference type="Proteomes" id="UP000076874"/>
    </source>
</evidence>
<dbReference type="InterPro" id="IPR011009">
    <property type="entry name" value="Kinase-like_dom_sf"/>
</dbReference>
<reference evidence="2 3" key="1">
    <citation type="journal article" date="2016" name="Genome Biol. Evol.">
        <title>Divergent and convergent evolution of fungal pathogenicity.</title>
        <authorList>
            <person name="Shang Y."/>
            <person name="Xiao G."/>
            <person name="Zheng P."/>
            <person name="Cen K."/>
            <person name="Zhan S."/>
            <person name="Wang C."/>
        </authorList>
    </citation>
    <scope>NUCLEOTIDE SEQUENCE [LARGE SCALE GENOMIC DNA]</scope>
    <source>
        <strain evidence="2 3">RCEF 264</strain>
    </source>
</reference>
<dbReference type="Gene3D" id="1.10.510.10">
    <property type="entry name" value="Transferase(Phosphotransferase) domain 1"/>
    <property type="match status" value="1"/>
</dbReference>
<dbReference type="Proteomes" id="UP000076874">
    <property type="component" value="Unassembled WGS sequence"/>
</dbReference>
<feature type="domain" description="Aminoglycoside phosphotransferase" evidence="1">
    <location>
        <begin position="60"/>
        <end position="215"/>
    </location>
</feature>
<gene>
    <name evidence="2" type="ORF">SPI_09331</name>
</gene>
<dbReference type="PANTHER" id="PTHR21310">
    <property type="entry name" value="AMINOGLYCOSIDE PHOSPHOTRANSFERASE-RELATED-RELATED"/>
    <property type="match status" value="1"/>
</dbReference>
<comment type="caution">
    <text evidence="2">The sequence shown here is derived from an EMBL/GenBank/DDBJ whole genome shotgun (WGS) entry which is preliminary data.</text>
</comment>
<dbReference type="AlphaFoldDB" id="A0A167LX22"/>
<name>A0A167LX22_9HYPO</name>
<keyword evidence="2" id="KW-0418">Kinase</keyword>
<keyword evidence="2" id="KW-0808">Transferase</keyword>
<dbReference type="PANTHER" id="PTHR21310:SF39">
    <property type="entry name" value="AMINOGLYCOSIDE PHOSPHOTRANSFERASE DOMAIN-CONTAINING PROTEIN"/>
    <property type="match status" value="1"/>
</dbReference>
<dbReference type="GO" id="GO:0016301">
    <property type="term" value="F:kinase activity"/>
    <property type="evidence" value="ECO:0007669"/>
    <property type="project" value="UniProtKB-KW"/>
</dbReference>